<evidence type="ECO:0000313" key="10">
    <source>
        <dbReference type="Proteomes" id="UP001164286"/>
    </source>
</evidence>
<dbReference type="InterPro" id="IPR036259">
    <property type="entry name" value="MFS_trans_sf"/>
</dbReference>
<dbReference type="InterPro" id="IPR051788">
    <property type="entry name" value="MFS_Transporter"/>
</dbReference>
<keyword evidence="3" id="KW-0813">Transport</keyword>
<dbReference type="InterPro" id="IPR011701">
    <property type="entry name" value="MFS"/>
</dbReference>
<proteinExistence type="inferred from homology"/>
<dbReference type="GO" id="GO:0012505">
    <property type="term" value="C:endomembrane system"/>
    <property type="evidence" value="ECO:0007669"/>
    <property type="project" value="UniProtKB-SubCell"/>
</dbReference>
<keyword evidence="4 7" id="KW-0812">Transmembrane</keyword>
<gene>
    <name evidence="9" type="ORF">MKK02DRAFT_17746</name>
</gene>
<feature type="transmembrane region" description="Helical" evidence="7">
    <location>
        <begin position="132"/>
        <end position="151"/>
    </location>
</feature>
<dbReference type="Pfam" id="PF07690">
    <property type="entry name" value="MFS_1"/>
    <property type="match status" value="1"/>
</dbReference>
<feature type="transmembrane region" description="Helical" evidence="7">
    <location>
        <begin position="341"/>
        <end position="361"/>
    </location>
</feature>
<dbReference type="PANTHER" id="PTHR23514:SF3">
    <property type="entry name" value="BYPASS OF STOP CODON PROTEIN 6"/>
    <property type="match status" value="1"/>
</dbReference>
<evidence type="ECO:0000256" key="3">
    <source>
        <dbReference type="ARBA" id="ARBA00022448"/>
    </source>
</evidence>
<evidence type="ECO:0000256" key="7">
    <source>
        <dbReference type="SAM" id="Phobius"/>
    </source>
</evidence>
<dbReference type="SUPFAM" id="SSF103473">
    <property type="entry name" value="MFS general substrate transporter"/>
    <property type="match status" value="1"/>
</dbReference>
<feature type="transmembrane region" description="Helical" evidence="7">
    <location>
        <begin position="172"/>
        <end position="190"/>
    </location>
</feature>
<feature type="transmembrane region" description="Helical" evidence="7">
    <location>
        <begin position="78"/>
        <end position="98"/>
    </location>
</feature>
<feature type="transmembrane region" description="Helical" evidence="7">
    <location>
        <begin position="274"/>
        <end position="295"/>
    </location>
</feature>
<evidence type="ECO:0000256" key="1">
    <source>
        <dbReference type="ARBA" id="ARBA00004127"/>
    </source>
</evidence>
<comment type="caution">
    <text evidence="9">The sequence shown here is derived from an EMBL/GenBank/DDBJ whole genome shotgun (WGS) entry which is preliminary data.</text>
</comment>
<dbReference type="InterPro" id="IPR020846">
    <property type="entry name" value="MFS_dom"/>
</dbReference>
<feature type="domain" description="Major facilitator superfamily (MFS) profile" evidence="8">
    <location>
        <begin position="274"/>
        <end position="454"/>
    </location>
</feature>
<feature type="transmembrane region" description="Helical" evidence="7">
    <location>
        <begin position="367"/>
        <end position="386"/>
    </location>
</feature>
<feature type="transmembrane region" description="Helical" evidence="7">
    <location>
        <begin position="315"/>
        <end position="334"/>
    </location>
</feature>
<keyword evidence="5 7" id="KW-1133">Transmembrane helix</keyword>
<comment type="similarity">
    <text evidence="2">Belongs to the major facilitator superfamily.</text>
</comment>
<protein>
    <submittedName>
        <fullName evidence="9">Major facilitator superfamily domain-containing protein</fullName>
    </submittedName>
</protein>
<dbReference type="PROSITE" id="PS50850">
    <property type="entry name" value="MFS"/>
    <property type="match status" value="1"/>
</dbReference>
<dbReference type="Proteomes" id="UP001164286">
    <property type="component" value="Unassembled WGS sequence"/>
</dbReference>
<dbReference type="Gene3D" id="1.20.1250.20">
    <property type="entry name" value="MFS general substrate transporter like domains"/>
    <property type="match status" value="1"/>
</dbReference>
<dbReference type="GeneID" id="77725035"/>
<reference evidence="9" key="1">
    <citation type="journal article" date="2022" name="G3 (Bethesda)">
        <title>High quality genome of the basidiomycete yeast Dioszegia hungarica PDD-24b-2 isolated from cloud water.</title>
        <authorList>
            <person name="Jarrige D."/>
            <person name="Haridas S."/>
            <person name="Bleykasten-Grosshans C."/>
            <person name="Joly M."/>
            <person name="Nadalig T."/>
            <person name="Sancelme M."/>
            <person name="Vuilleumier S."/>
            <person name="Grigoriev I.V."/>
            <person name="Amato P."/>
            <person name="Bringel F."/>
        </authorList>
    </citation>
    <scope>NUCLEOTIDE SEQUENCE</scope>
    <source>
        <strain evidence="9">PDD-24b-2</strain>
    </source>
</reference>
<dbReference type="EMBL" id="JAKWFO010000008">
    <property type="protein sequence ID" value="KAI9634044.1"/>
    <property type="molecule type" value="Genomic_DNA"/>
</dbReference>
<comment type="subcellular location">
    <subcellularLocation>
        <location evidence="1">Endomembrane system</location>
        <topology evidence="1">Multi-pass membrane protein</topology>
    </subcellularLocation>
</comment>
<keyword evidence="6 7" id="KW-0472">Membrane</keyword>
<sequence>MSGTTEKAREEGAVDVPKARGRTAGVLGRLKKDRPLPGKNELYLMIFAIFMVMFIVGWNDASQGPLLPLLQEYYQVDYVIISLIWIAIAVGVVAAAVSNVYLADILGFGLLTPLGAFVQSIGYVLMCWGGPYPIFVIAYIFAGLGMGWQDAQVNSLAARMPHATTVMFMSHAVYGLGATVSPFVATAFVQRVTSRFYLYFTISLALALGTVVVLLLTFKGRSEDQIVGQRSEARANEEKPKDVTMVPTESGEVADLEVRGSSQKLKAILSTPRAYFLAIYIFLYMGVEVTIGGWATTFLIEERGGNSSSGYVSSGFFGGLTVGRIVLIPVTNWLGHRKSVYIYTVIAIGLEFVVWFVPSLIGSALCFSLVGVAIGPMYPSCVMIITEVMPHDLHTGTIGFIACLGVVGSAIMPFITGAIADRHGVWVLQPLMVALLAASMGMWFFVARASTYKQ</sequence>
<evidence type="ECO:0000259" key="8">
    <source>
        <dbReference type="PROSITE" id="PS50850"/>
    </source>
</evidence>
<dbReference type="GO" id="GO:0016020">
    <property type="term" value="C:membrane"/>
    <property type="evidence" value="ECO:0007669"/>
    <property type="project" value="TreeGrafter"/>
</dbReference>
<name>A0AA38H7X5_9TREE</name>
<accession>A0AA38H7X5</accession>
<organism evidence="9 10">
    <name type="scientific">Dioszegia hungarica</name>
    <dbReference type="NCBI Taxonomy" id="4972"/>
    <lineage>
        <taxon>Eukaryota</taxon>
        <taxon>Fungi</taxon>
        <taxon>Dikarya</taxon>
        <taxon>Basidiomycota</taxon>
        <taxon>Agaricomycotina</taxon>
        <taxon>Tremellomycetes</taxon>
        <taxon>Tremellales</taxon>
        <taxon>Bulleribasidiaceae</taxon>
        <taxon>Dioszegia</taxon>
    </lineage>
</organism>
<dbReference type="AlphaFoldDB" id="A0AA38H7X5"/>
<feature type="transmembrane region" description="Helical" evidence="7">
    <location>
        <begin position="196"/>
        <end position="218"/>
    </location>
</feature>
<feature type="transmembrane region" description="Helical" evidence="7">
    <location>
        <begin position="426"/>
        <end position="446"/>
    </location>
</feature>
<evidence type="ECO:0000256" key="4">
    <source>
        <dbReference type="ARBA" id="ARBA00022692"/>
    </source>
</evidence>
<dbReference type="RefSeq" id="XP_052943821.1">
    <property type="nucleotide sequence ID" value="XM_053085834.1"/>
</dbReference>
<feature type="transmembrane region" description="Helical" evidence="7">
    <location>
        <begin position="398"/>
        <end position="420"/>
    </location>
</feature>
<evidence type="ECO:0000256" key="5">
    <source>
        <dbReference type="ARBA" id="ARBA00022989"/>
    </source>
</evidence>
<evidence type="ECO:0000256" key="2">
    <source>
        <dbReference type="ARBA" id="ARBA00008335"/>
    </source>
</evidence>
<feature type="transmembrane region" description="Helical" evidence="7">
    <location>
        <begin position="42"/>
        <end position="58"/>
    </location>
</feature>
<evidence type="ECO:0000313" key="9">
    <source>
        <dbReference type="EMBL" id="KAI9634044.1"/>
    </source>
</evidence>
<keyword evidence="10" id="KW-1185">Reference proteome</keyword>
<evidence type="ECO:0000256" key="6">
    <source>
        <dbReference type="ARBA" id="ARBA00023136"/>
    </source>
</evidence>
<dbReference type="FunFam" id="1.20.1250.20:FF:000286">
    <property type="entry name" value="MFS efflux transporter"/>
    <property type="match status" value="1"/>
</dbReference>
<dbReference type="GO" id="GO:0022857">
    <property type="term" value="F:transmembrane transporter activity"/>
    <property type="evidence" value="ECO:0007669"/>
    <property type="project" value="InterPro"/>
</dbReference>
<dbReference type="PANTHER" id="PTHR23514">
    <property type="entry name" value="BYPASS OF STOP CODON PROTEIN 6"/>
    <property type="match status" value="1"/>
</dbReference>